<feature type="compositionally biased region" description="Pro residues" evidence="1">
    <location>
        <begin position="8"/>
        <end position="56"/>
    </location>
</feature>
<keyword evidence="2" id="KW-0812">Transmembrane</keyword>
<feature type="transmembrane region" description="Helical" evidence="2">
    <location>
        <begin position="94"/>
        <end position="110"/>
    </location>
</feature>
<dbReference type="EMBL" id="CP108125">
    <property type="protein sequence ID" value="WTO83722.1"/>
    <property type="molecule type" value="Genomic_DNA"/>
</dbReference>
<protein>
    <recommendedName>
        <fullName evidence="5">Integral membrane protein</fullName>
    </recommendedName>
</protein>
<keyword evidence="2" id="KW-0472">Membrane</keyword>
<name>A0ABZ1IX07_9ACTN</name>
<evidence type="ECO:0000256" key="1">
    <source>
        <dbReference type="SAM" id="MobiDB-lite"/>
    </source>
</evidence>
<organism evidence="3 4">
    <name type="scientific">Streptomyces nigra</name>
    <dbReference type="NCBI Taxonomy" id="1827580"/>
    <lineage>
        <taxon>Bacteria</taxon>
        <taxon>Bacillati</taxon>
        <taxon>Actinomycetota</taxon>
        <taxon>Actinomycetes</taxon>
        <taxon>Kitasatosporales</taxon>
        <taxon>Streptomycetaceae</taxon>
        <taxon>Streptomyces</taxon>
    </lineage>
</organism>
<evidence type="ECO:0000313" key="3">
    <source>
        <dbReference type="EMBL" id="WTO83722.1"/>
    </source>
</evidence>
<proteinExistence type="predicted"/>
<dbReference type="RefSeq" id="WP_381814640.1">
    <property type="nucleotide sequence ID" value="NZ_CP108125.1"/>
</dbReference>
<evidence type="ECO:0000313" key="4">
    <source>
        <dbReference type="Proteomes" id="UP001622690"/>
    </source>
</evidence>
<feature type="transmembrane region" description="Helical" evidence="2">
    <location>
        <begin position="207"/>
        <end position="232"/>
    </location>
</feature>
<sequence>MSNWNPGGQPPQGPQPYTPQPQPPYPPQPHVPQPHVPPQPQPPHPGPVPPVPPPGGPISRLRRHIGPLHTARRVFTPSRPGIVSDPQVARMRKIRTWVGVAAFVWMSYTYKLSTKLSETADEQVDKSWTSALVLAATLPVVVGVLYYLAAPAARRDLLRRAGRCFGAIVAMMAAASVFPIIVLSGFFEGEEPLVEGHFTATKGLMLAVLLLVTFWVLPFVVLGVGLAVQHVFRTADIHETVPPLLIMALAWEMALIDVFTGAHEGVPTLIRLVFILGSPLSVTAVGLWELHRLRVHYGLGLRGLLMR</sequence>
<dbReference type="Proteomes" id="UP001622690">
    <property type="component" value="Chromosome"/>
</dbReference>
<feature type="transmembrane region" description="Helical" evidence="2">
    <location>
        <begin position="244"/>
        <end position="262"/>
    </location>
</feature>
<keyword evidence="4" id="KW-1185">Reference proteome</keyword>
<feature type="transmembrane region" description="Helical" evidence="2">
    <location>
        <begin position="268"/>
        <end position="288"/>
    </location>
</feature>
<gene>
    <name evidence="3" type="ORF">OHU27_15345</name>
</gene>
<feature type="transmembrane region" description="Helical" evidence="2">
    <location>
        <begin position="161"/>
        <end position="187"/>
    </location>
</feature>
<evidence type="ECO:0000256" key="2">
    <source>
        <dbReference type="SAM" id="Phobius"/>
    </source>
</evidence>
<feature type="region of interest" description="Disordered" evidence="1">
    <location>
        <begin position="1"/>
        <end position="62"/>
    </location>
</feature>
<feature type="transmembrane region" description="Helical" evidence="2">
    <location>
        <begin position="130"/>
        <end position="149"/>
    </location>
</feature>
<evidence type="ECO:0008006" key="5">
    <source>
        <dbReference type="Google" id="ProtNLM"/>
    </source>
</evidence>
<accession>A0ABZ1IX07</accession>
<keyword evidence="2" id="KW-1133">Transmembrane helix</keyword>
<reference evidence="3 4" key="1">
    <citation type="submission" date="2022-10" db="EMBL/GenBank/DDBJ databases">
        <title>The complete genomes of actinobacterial strains from the NBC collection.</title>
        <authorList>
            <person name="Joergensen T.S."/>
            <person name="Alvarez Arevalo M."/>
            <person name="Sterndorff E.B."/>
            <person name="Faurdal D."/>
            <person name="Vuksanovic O."/>
            <person name="Mourched A.-S."/>
            <person name="Charusanti P."/>
            <person name="Shaw S."/>
            <person name="Blin K."/>
            <person name="Weber T."/>
        </authorList>
    </citation>
    <scope>NUCLEOTIDE SEQUENCE [LARGE SCALE GENOMIC DNA]</scope>
    <source>
        <strain evidence="3 4">NBC_00206</strain>
    </source>
</reference>